<reference evidence="5" key="2">
    <citation type="journal article" date="2021" name="Microbiome">
        <title>Successional dynamics and alternative stable states in a saline activated sludge microbial community over 9 years.</title>
        <authorList>
            <person name="Wang Y."/>
            <person name="Ye J."/>
            <person name="Ju F."/>
            <person name="Liu L."/>
            <person name="Boyd J.A."/>
            <person name="Deng Y."/>
            <person name="Parks D.H."/>
            <person name="Jiang X."/>
            <person name="Yin X."/>
            <person name="Woodcroft B.J."/>
            <person name="Tyson G.W."/>
            <person name="Hugenholtz P."/>
            <person name="Polz M.F."/>
            <person name="Zhang T."/>
        </authorList>
    </citation>
    <scope>NUCLEOTIDE SEQUENCE</scope>
    <source>
        <strain evidence="5">HKST-UBA02</strain>
    </source>
</reference>
<gene>
    <name evidence="5" type="ORF">KDA27_12320</name>
</gene>
<dbReference type="GO" id="GO:0003677">
    <property type="term" value="F:DNA binding"/>
    <property type="evidence" value="ECO:0007669"/>
    <property type="project" value="UniProtKB-KW"/>
</dbReference>
<dbReference type="Pfam" id="PF02739">
    <property type="entry name" value="5_3_exonuc_N"/>
    <property type="match status" value="1"/>
</dbReference>
<dbReference type="Gene3D" id="3.40.50.1010">
    <property type="entry name" value="5'-nuclease"/>
    <property type="match status" value="1"/>
</dbReference>
<dbReference type="AlphaFoldDB" id="A0A956NCP9"/>
<dbReference type="SUPFAM" id="SSF88723">
    <property type="entry name" value="PIN domain-like"/>
    <property type="match status" value="1"/>
</dbReference>
<dbReference type="InterPro" id="IPR029060">
    <property type="entry name" value="PIN-like_dom_sf"/>
</dbReference>
<dbReference type="PANTHER" id="PTHR42646:SF2">
    <property type="entry name" value="5'-3' EXONUCLEASE FAMILY PROTEIN"/>
    <property type="match status" value="1"/>
</dbReference>
<accession>A0A956NCP9</accession>
<dbReference type="SUPFAM" id="SSF47807">
    <property type="entry name" value="5' to 3' exonuclease, C-terminal subdomain"/>
    <property type="match status" value="1"/>
</dbReference>
<keyword evidence="5" id="KW-0255">Endonuclease</keyword>
<dbReference type="GO" id="GO:0033567">
    <property type="term" value="P:DNA replication, Okazaki fragment processing"/>
    <property type="evidence" value="ECO:0007669"/>
    <property type="project" value="InterPro"/>
</dbReference>
<sequence>MIVHLVDGTFELFRCFHGAPRAQTEDGREIGAARAFLFTMIKLLRRQDVTHVAVAFDAMAGRTRAPQTADASTLIRSQYLPATDVLRALGVTYWPILRAQADDALATAARNFSSIREVERVVIATTDKDLLQCATPKVVIWDRIRDRITTEDDVRTRFGVDPPVLPDLFALVGDPSDGMPGIPRWGLKAASTLLAHYRSVDAIPLDSSVWDASVQRNVRGAASLAESLRIHHREAILMRDLLRLRTDLPLPTTLDSIEWPGADRAALDKLTAVIGGAEMLEKLPARH</sequence>
<dbReference type="EMBL" id="JAGQHS010000058">
    <property type="protein sequence ID" value="MCA9756581.1"/>
    <property type="molecule type" value="Genomic_DNA"/>
</dbReference>
<evidence type="ECO:0000313" key="6">
    <source>
        <dbReference type="Proteomes" id="UP000739538"/>
    </source>
</evidence>
<dbReference type="GO" id="GO:0008409">
    <property type="term" value="F:5'-3' exonuclease activity"/>
    <property type="evidence" value="ECO:0007669"/>
    <property type="project" value="InterPro"/>
</dbReference>
<name>A0A956NCP9_UNCEI</name>
<dbReference type="GO" id="GO:0017108">
    <property type="term" value="F:5'-flap endonuclease activity"/>
    <property type="evidence" value="ECO:0007669"/>
    <property type="project" value="InterPro"/>
</dbReference>
<dbReference type="Gene3D" id="1.10.150.20">
    <property type="entry name" value="5' to 3' exonuclease, C-terminal subdomain"/>
    <property type="match status" value="1"/>
</dbReference>
<keyword evidence="1" id="KW-0540">Nuclease</keyword>
<dbReference type="InterPro" id="IPR020045">
    <property type="entry name" value="DNA_polI_H3TH"/>
</dbReference>
<evidence type="ECO:0000256" key="3">
    <source>
        <dbReference type="ARBA" id="ARBA00023125"/>
    </source>
</evidence>
<evidence type="ECO:0000256" key="1">
    <source>
        <dbReference type="ARBA" id="ARBA00022722"/>
    </source>
</evidence>
<dbReference type="CDD" id="cd09859">
    <property type="entry name" value="PIN_53EXO"/>
    <property type="match status" value="1"/>
</dbReference>
<protein>
    <submittedName>
        <fullName evidence="5">Flap endonuclease</fullName>
    </submittedName>
</protein>
<proteinExistence type="predicted"/>
<dbReference type="CDD" id="cd09898">
    <property type="entry name" value="H3TH_53EXO"/>
    <property type="match status" value="1"/>
</dbReference>
<dbReference type="SMART" id="SM00475">
    <property type="entry name" value="53EXOc"/>
    <property type="match status" value="1"/>
</dbReference>
<keyword evidence="3" id="KW-0238">DNA-binding</keyword>
<dbReference type="SMART" id="SM00279">
    <property type="entry name" value="HhH2"/>
    <property type="match status" value="1"/>
</dbReference>
<feature type="domain" description="5'-3' exonuclease" evidence="4">
    <location>
        <begin position="1"/>
        <end position="260"/>
    </location>
</feature>
<organism evidence="5 6">
    <name type="scientific">Eiseniibacteriota bacterium</name>
    <dbReference type="NCBI Taxonomy" id="2212470"/>
    <lineage>
        <taxon>Bacteria</taxon>
        <taxon>Candidatus Eiseniibacteriota</taxon>
    </lineage>
</organism>
<dbReference type="Pfam" id="PF01367">
    <property type="entry name" value="5_3_exonuc"/>
    <property type="match status" value="1"/>
</dbReference>
<evidence type="ECO:0000259" key="4">
    <source>
        <dbReference type="SMART" id="SM00475"/>
    </source>
</evidence>
<dbReference type="InterPro" id="IPR008918">
    <property type="entry name" value="HhH2"/>
</dbReference>
<evidence type="ECO:0000256" key="2">
    <source>
        <dbReference type="ARBA" id="ARBA00022801"/>
    </source>
</evidence>
<comment type="caution">
    <text evidence="5">The sequence shown here is derived from an EMBL/GenBank/DDBJ whole genome shotgun (WGS) entry which is preliminary data.</text>
</comment>
<reference evidence="5" key="1">
    <citation type="submission" date="2020-04" db="EMBL/GenBank/DDBJ databases">
        <authorList>
            <person name="Zhang T."/>
        </authorList>
    </citation>
    <scope>NUCLEOTIDE SEQUENCE</scope>
    <source>
        <strain evidence="5">HKST-UBA02</strain>
    </source>
</reference>
<dbReference type="InterPro" id="IPR020046">
    <property type="entry name" value="5-3_exonucl_a-hlix_arch_N"/>
</dbReference>
<dbReference type="InterPro" id="IPR036279">
    <property type="entry name" value="5-3_exonuclease_C_sf"/>
</dbReference>
<keyword evidence="2" id="KW-0378">Hydrolase</keyword>
<dbReference type="PANTHER" id="PTHR42646">
    <property type="entry name" value="FLAP ENDONUCLEASE XNI"/>
    <property type="match status" value="1"/>
</dbReference>
<dbReference type="InterPro" id="IPR002421">
    <property type="entry name" value="5-3_exonuclease"/>
</dbReference>
<dbReference type="InterPro" id="IPR038969">
    <property type="entry name" value="FEN"/>
</dbReference>
<dbReference type="Proteomes" id="UP000739538">
    <property type="component" value="Unassembled WGS sequence"/>
</dbReference>
<evidence type="ECO:0000313" key="5">
    <source>
        <dbReference type="EMBL" id="MCA9756581.1"/>
    </source>
</evidence>